<protein>
    <submittedName>
        <fullName evidence="1">Uncharacterized protein</fullName>
    </submittedName>
</protein>
<reference evidence="1" key="1">
    <citation type="submission" date="2022-02" db="EMBL/GenBank/DDBJ databases">
        <title>Plant Genome Project.</title>
        <authorList>
            <person name="Zhang R.-G."/>
        </authorList>
    </citation>
    <scope>NUCLEOTIDE SEQUENCE</scope>
    <source>
        <strain evidence="1">AT1</strain>
    </source>
</reference>
<name>A0ACC0NUW9_RHOML</name>
<keyword evidence="2" id="KW-1185">Reference proteome</keyword>
<sequence>MIDAVFEKEIYGKKFKTAYILFALCCFLCLTIKDEAGPKLFPGVMDLHAIPNYAWPQFVLDWLVRQITMYKNRVAKATKQPPTPGASIFPAFLWPS</sequence>
<proteinExistence type="predicted"/>
<evidence type="ECO:0000313" key="1">
    <source>
        <dbReference type="EMBL" id="KAI8556317.1"/>
    </source>
</evidence>
<evidence type="ECO:0000313" key="2">
    <source>
        <dbReference type="Proteomes" id="UP001062846"/>
    </source>
</evidence>
<dbReference type="Proteomes" id="UP001062846">
    <property type="component" value="Chromosome 5"/>
</dbReference>
<dbReference type="EMBL" id="CM046392">
    <property type="protein sequence ID" value="KAI8556317.1"/>
    <property type="molecule type" value="Genomic_DNA"/>
</dbReference>
<gene>
    <name evidence="1" type="ORF">RHMOL_Rhmol05G0243400</name>
</gene>
<accession>A0ACC0NUW9</accession>
<comment type="caution">
    <text evidence="1">The sequence shown here is derived from an EMBL/GenBank/DDBJ whole genome shotgun (WGS) entry which is preliminary data.</text>
</comment>
<organism evidence="1 2">
    <name type="scientific">Rhododendron molle</name>
    <name type="common">Chinese azalea</name>
    <name type="synonym">Azalea mollis</name>
    <dbReference type="NCBI Taxonomy" id="49168"/>
    <lineage>
        <taxon>Eukaryota</taxon>
        <taxon>Viridiplantae</taxon>
        <taxon>Streptophyta</taxon>
        <taxon>Embryophyta</taxon>
        <taxon>Tracheophyta</taxon>
        <taxon>Spermatophyta</taxon>
        <taxon>Magnoliopsida</taxon>
        <taxon>eudicotyledons</taxon>
        <taxon>Gunneridae</taxon>
        <taxon>Pentapetalae</taxon>
        <taxon>asterids</taxon>
        <taxon>Ericales</taxon>
        <taxon>Ericaceae</taxon>
        <taxon>Ericoideae</taxon>
        <taxon>Rhodoreae</taxon>
        <taxon>Rhododendron</taxon>
    </lineage>
</organism>